<accession>A0A5A9X7M0</accession>
<proteinExistence type="predicted"/>
<gene>
    <name evidence="1" type="ORF">ET418_14030</name>
</gene>
<evidence type="ECO:0000313" key="2">
    <source>
        <dbReference type="Proteomes" id="UP000324298"/>
    </source>
</evidence>
<dbReference type="Proteomes" id="UP000324298">
    <property type="component" value="Unassembled WGS sequence"/>
</dbReference>
<dbReference type="AlphaFoldDB" id="A0A5A9X7M0"/>
<name>A0A5A9X7M0_9BACT</name>
<dbReference type="OrthoDB" id="5397617at2"/>
<comment type="caution">
    <text evidence="1">The sequence shown here is derived from an EMBL/GenBank/DDBJ whole genome shotgun (WGS) entry which is preliminary data.</text>
</comment>
<dbReference type="EMBL" id="SRSD01000009">
    <property type="protein sequence ID" value="KAA0888970.1"/>
    <property type="molecule type" value="Genomic_DNA"/>
</dbReference>
<evidence type="ECO:0000313" key="1">
    <source>
        <dbReference type="EMBL" id="KAA0888970.1"/>
    </source>
</evidence>
<keyword evidence="2" id="KW-1185">Reference proteome</keyword>
<reference evidence="1 2" key="1">
    <citation type="submission" date="2019-04" db="EMBL/GenBank/DDBJ databases">
        <title>Geobacter ruber sp. nov., ferric-reducing bacteria isolated from paddy soil.</title>
        <authorList>
            <person name="Xu Z."/>
            <person name="Masuda Y."/>
            <person name="Itoh H."/>
            <person name="Senoo K."/>
        </authorList>
    </citation>
    <scope>NUCLEOTIDE SEQUENCE [LARGE SCALE GENOMIC DNA]</scope>
    <source>
        <strain evidence="1 2">Red88</strain>
    </source>
</reference>
<organism evidence="1 2">
    <name type="scientific">Oryzomonas rubra</name>
    <dbReference type="NCBI Taxonomy" id="2509454"/>
    <lineage>
        <taxon>Bacteria</taxon>
        <taxon>Pseudomonadati</taxon>
        <taxon>Thermodesulfobacteriota</taxon>
        <taxon>Desulfuromonadia</taxon>
        <taxon>Geobacterales</taxon>
        <taxon>Geobacteraceae</taxon>
        <taxon>Oryzomonas</taxon>
    </lineage>
</organism>
<sequence length="63" mass="7428">MYIARDQNNDLYLFCELPKRGKECWWAPSGLDGTYLRLDKSLYPHVTWDSAPLRVELRNVEPS</sequence>
<dbReference type="RefSeq" id="WP_149308575.1">
    <property type="nucleotide sequence ID" value="NZ_SRSD01000009.1"/>
</dbReference>
<protein>
    <submittedName>
        <fullName evidence="1">Uncharacterized protein</fullName>
    </submittedName>
</protein>